<dbReference type="Proteomes" id="UP000468995">
    <property type="component" value="Unassembled WGS sequence"/>
</dbReference>
<dbReference type="Proteomes" id="UP000322977">
    <property type="component" value="Unassembled WGS sequence"/>
</dbReference>
<organism evidence="4 7">
    <name type="scientific">Klebsiella pneumoniae</name>
    <dbReference type="NCBI Taxonomy" id="573"/>
    <lineage>
        <taxon>Bacteria</taxon>
        <taxon>Pseudomonadati</taxon>
        <taxon>Pseudomonadota</taxon>
        <taxon>Gammaproteobacteria</taxon>
        <taxon>Enterobacterales</taxon>
        <taxon>Enterobacteriaceae</taxon>
        <taxon>Klebsiella/Raoultella group</taxon>
        <taxon>Klebsiella</taxon>
        <taxon>Klebsiella pneumoniae complex</taxon>
    </lineage>
</organism>
<evidence type="ECO:0000313" key="7">
    <source>
        <dbReference type="Proteomes" id="UP000322977"/>
    </source>
</evidence>
<evidence type="ECO:0000313" key="3">
    <source>
        <dbReference type="EMBL" id="TDJ97149.1"/>
    </source>
</evidence>
<reference evidence="1 8" key="3">
    <citation type="submission" date="2019-07" db="EMBL/GenBank/DDBJ databases">
        <title>Genome sequence of OXA-232-producing Klebsiella pneumoniae ST23 from septicemic neonate.</title>
        <authorList>
            <person name="Mukherjee S."/>
            <person name="Naha S."/>
            <person name="Bhadury P."/>
            <person name="Basu S."/>
        </authorList>
    </citation>
    <scope>NUCLEOTIDE SEQUENCE [LARGE SCALE GENOMIC DNA]</scope>
    <source>
        <strain evidence="1 8">EN5275</strain>
    </source>
</reference>
<evidence type="ECO:0000313" key="1">
    <source>
        <dbReference type="EMBL" id="MSS34055.1"/>
    </source>
</evidence>
<name>A0A3P1JJV0_KLEPN</name>
<evidence type="ECO:0000313" key="2">
    <source>
        <dbReference type="EMBL" id="ROH01554.1"/>
    </source>
</evidence>
<dbReference type="Proteomes" id="UP000283322">
    <property type="component" value="Unassembled WGS sequence"/>
</dbReference>
<dbReference type="EMBL" id="MPYG04000048">
    <property type="protein sequence ID" value="ROH01554.1"/>
    <property type="molecule type" value="Genomic_DNA"/>
</dbReference>
<accession>A0A3P1JJV0</accession>
<reference evidence="2 5" key="1">
    <citation type="submission" date="2018-10" db="EMBL/GenBank/DDBJ databases">
        <authorList>
            <person name="Vanduin D."/>
            <person name="Fouts D."/>
            <person name="Wright M."/>
            <person name="Sutton G."/>
            <person name="Nguyen K."/>
            <person name="Kreiswirth B."/>
            <person name="Chen L."/>
            <person name="Rojas L."/>
            <person name="Hujer A."/>
            <person name="Hujer K."/>
            <person name="Bonomo R."/>
            <person name="Adams M."/>
        </authorList>
    </citation>
    <scope>NUCLEOTIDE SEQUENCE [LARGE SCALE GENOMIC DNA]</scope>
    <source>
        <strain evidence="2 5">CRK0165</strain>
    </source>
</reference>
<dbReference type="EMBL" id="VSSY01000024">
    <property type="protein sequence ID" value="TYL75209.1"/>
    <property type="molecule type" value="Genomic_DNA"/>
</dbReference>
<dbReference type="EMBL" id="VINI01000030">
    <property type="protein sequence ID" value="MSS34055.1"/>
    <property type="molecule type" value="Genomic_DNA"/>
</dbReference>
<reference evidence="3 6" key="2">
    <citation type="submission" date="2019-03" db="EMBL/GenBank/DDBJ databases">
        <title>Multidrug-Resistant Klebsiella pneumoniae Clinical Bloodstream Isolates in Shanghai, China.</title>
        <authorList>
            <person name="Wang S."/>
        </authorList>
    </citation>
    <scope>NUCLEOTIDE SEQUENCE [LARGE SCALE GENOMIC DNA]</scope>
    <source>
        <strain evidence="3 6">RJ1071</strain>
    </source>
</reference>
<proteinExistence type="predicted"/>
<comment type="caution">
    <text evidence="4">The sequence shown here is derived from an EMBL/GenBank/DDBJ whole genome shotgun (WGS) entry which is preliminary data.</text>
</comment>
<dbReference type="Proteomes" id="UP000294951">
    <property type="component" value="Unassembled WGS sequence"/>
</dbReference>
<evidence type="ECO:0000313" key="4">
    <source>
        <dbReference type="EMBL" id="TYL75209.1"/>
    </source>
</evidence>
<protein>
    <submittedName>
        <fullName evidence="4">Rho operon leader peptide</fullName>
    </submittedName>
</protein>
<evidence type="ECO:0000313" key="5">
    <source>
        <dbReference type="Proteomes" id="UP000283322"/>
    </source>
</evidence>
<evidence type="ECO:0000313" key="6">
    <source>
        <dbReference type="Proteomes" id="UP000294951"/>
    </source>
</evidence>
<sequence>MRVKLIIPGFSLIPSSRFSSAFFPVTRQRTDTR</sequence>
<reference evidence="4 7" key="4">
    <citation type="submission" date="2019-08" db="EMBL/GenBank/DDBJ databases">
        <title>Phenotypic and genetic characterization of extended-spectrum b-lactamase-producing hypermucoviscous Klebsiella pneumoniae from Chile.</title>
        <authorList>
            <person name="Morales-Leon F."/>
            <person name="Caro C."/>
            <person name="Opazo-Capurro A."/>
            <person name="Lincopan N."/>
            <person name="Dominguez-Yevenes M."/>
            <person name="Lima C."/>
            <person name="Bello-Toledo H."/>
            <person name="Gonzalez-Rocha G."/>
        </authorList>
    </citation>
    <scope>NUCLEOTIDE SEQUENCE [LARGE SCALE GENOMIC DNA]</scope>
    <source>
        <strain evidence="4 7">UCO-494</strain>
    </source>
</reference>
<dbReference type="EMBL" id="SMTN01000019">
    <property type="protein sequence ID" value="TDJ97149.1"/>
    <property type="molecule type" value="Genomic_DNA"/>
</dbReference>
<evidence type="ECO:0000313" key="8">
    <source>
        <dbReference type="Proteomes" id="UP000468995"/>
    </source>
</evidence>
<dbReference type="AlphaFoldDB" id="A0A3P1JJV0"/>
<gene>
    <name evidence="2" type="ORF">BL124_00006370</name>
    <name evidence="3" type="ORF">E1814_18445</name>
    <name evidence="1" type="ORF">FME62_25220</name>
    <name evidence="4" type="ORF">FXN67_22425</name>
</gene>